<dbReference type="InterPro" id="IPR010730">
    <property type="entry name" value="HET"/>
</dbReference>
<dbReference type="EMBL" id="JAULSN010000003">
    <property type="protein sequence ID" value="KAK3377002.1"/>
    <property type="molecule type" value="Genomic_DNA"/>
</dbReference>
<organism evidence="2 3">
    <name type="scientific">Lasiosphaeria ovina</name>
    <dbReference type="NCBI Taxonomy" id="92902"/>
    <lineage>
        <taxon>Eukaryota</taxon>
        <taxon>Fungi</taxon>
        <taxon>Dikarya</taxon>
        <taxon>Ascomycota</taxon>
        <taxon>Pezizomycotina</taxon>
        <taxon>Sordariomycetes</taxon>
        <taxon>Sordariomycetidae</taxon>
        <taxon>Sordariales</taxon>
        <taxon>Lasiosphaeriaceae</taxon>
        <taxon>Lasiosphaeria</taxon>
    </lineage>
</organism>
<name>A0AAE0KIV8_9PEZI</name>
<dbReference type="PANTHER" id="PTHR10622:SF12">
    <property type="entry name" value="HET DOMAIN-CONTAINING PROTEIN"/>
    <property type="match status" value="1"/>
</dbReference>
<keyword evidence="3" id="KW-1185">Reference proteome</keyword>
<comment type="caution">
    <text evidence="2">The sequence shown here is derived from an EMBL/GenBank/DDBJ whole genome shotgun (WGS) entry which is preliminary data.</text>
</comment>
<evidence type="ECO:0000313" key="2">
    <source>
        <dbReference type="EMBL" id="KAK3377002.1"/>
    </source>
</evidence>
<protein>
    <submittedName>
        <fullName evidence="2">Heterokaryon incompatibility protein-domain-containing protein</fullName>
    </submittedName>
</protein>
<dbReference type="Proteomes" id="UP001287356">
    <property type="component" value="Unassembled WGS sequence"/>
</dbReference>
<sequence length="281" mass="32297">MRLINSSTCKLEEFFEPTIPPYAILSHTWEADEITLQEFTLAPGNRNILSKRGYVKVAASCRVAALQGFAYIWVDTCCIDKTNPADLSECINSMFKWYQDSAICYAYLSDIDWQRSGGQQYDNEEQAFSTCRWFKRGWTLQELIAPSSLHFYDVNWNRIGSKRLLRHSISKVTQIDEIVLNNSDALHGVPVARRLSWAATRSTQRIEDRAYSLLGIFNVNMPMLYGEGDRAFLRLQHEIVAQSPDLSILCWDASHISGQLFRTRRIWAIHGIIIHTTPIQK</sequence>
<proteinExistence type="predicted"/>
<evidence type="ECO:0000259" key="1">
    <source>
        <dbReference type="Pfam" id="PF06985"/>
    </source>
</evidence>
<dbReference type="Pfam" id="PF06985">
    <property type="entry name" value="HET"/>
    <property type="match status" value="1"/>
</dbReference>
<gene>
    <name evidence="2" type="ORF">B0T24DRAFT_656749</name>
</gene>
<feature type="domain" description="Heterokaryon incompatibility" evidence="1">
    <location>
        <begin position="22"/>
        <end position="115"/>
    </location>
</feature>
<dbReference type="PANTHER" id="PTHR10622">
    <property type="entry name" value="HET DOMAIN-CONTAINING PROTEIN"/>
    <property type="match status" value="1"/>
</dbReference>
<evidence type="ECO:0000313" key="3">
    <source>
        <dbReference type="Proteomes" id="UP001287356"/>
    </source>
</evidence>
<reference evidence="2" key="1">
    <citation type="journal article" date="2023" name="Mol. Phylogenet. Evol.">
        <title>Genome-scale phylogeny and comparative genomics of the fungal order Sordariales.</title>
        <authorList>
            <person name="Hensen N."/>
            <person name="Bonometti L."/>
            <person name="Westerberg I."/>
            <person name="Brannstrom I.O."/>
            <person name="Guillou S."/>
            <person name="Cros-Aarteil S."/>
            <person name="Calhoun S."/>
            <person name="Haridas S."/>
            <person name="Kuo A."/>
            <person name="Mondo S."/>
            <person name="Pangilinan J."/>
            <person name="Riley R."/>
            <person name="LaButti K."/>
            <person name="Andreopoulos B."/>
            <person name="Lipzen A."/>
            <person name="Chen C."/>
            <person name="Yan M."/>
            <person name="Daum C."/>
            <person name="Ng V."/>
            <person name="Clum A."/>
            <person name="Steindorff A."/>
            <person name="Ohm R.A."/>
            <person name="Martin F."/>
            <person name="Silar P."/>
            <person name="Natvig D.O."/>
            <person name="Lalanne C."/>
            <person name="Gautier V."/>
            <person name="Ament-Velasquez S.L."/>
            <person name="Kruys A."/>
            <person name="Hutchinson M.I."/>
            <person name="Powell A.J."/>
            <person name="Barry K."/>
            <person name="Miller A.N."/>
            <person name="Grigoriev I.V."/>
            <person name="Debuchy R."/>
            <person name="Gladieux P."/>
            <person name="Hiltunen Thoren M."/>
            <person name="Johannesson H."/>
        </authorList>
    </citation>
    <scope>NUCLEOTIDE SEQUENCE</scope>
    <source>
        <strain evidence="2">CBS 958.72</strain>
    </source>
</reference>
<reference evidence="2" key="2">
    <citation type="submission" date="2023-06" db="EMBL/GenBank/DDBJ databases">
        <authorList>
            <consortium name="Lawrence Berkeley National Laboratory"/>
            <person name="Haridas S."/>
            <person name="Hensen N."/>
            <person name="Bonometti L."/>
            <person name="Westerberg I."/>
            <person name="Brannstrom I.O."/>
            <person name="Guillou S."/>
            <person name="Cros-Aarteil S."/>
            <person name="Calhoun S."/>
            <person name="Kuo A."/>
            <person name="Mondo S."/>
            <person name="Pangilinan J."/>
            <person name="Riley R."/>
            <person name="Labutti K."/>
            <person name="Andreopoulos B."/>
            <person name="Lipzen A."/>
            <person name="Chen C."/>
            <person name="Yanf M."/>
            <person name="Daum C."/>
            <person name="Ng V."/>
            <person name="Clum A."/>
            <person name="Steindorff A."/>
            <person name="Ohm R."/>
            <person name="Martin F."/>
            <person name="Silar P."/>
            <person name="Natvig D."/>
            <person name="Lalanne C."/>
            <person name="Gautier V."/>
            <person name="Ament-Velasquez S.L."/>
            <person name="Kruys A."/>
            <person name="Hutchinson M.I."/>
            <person name="Powell A.J."/>
            <person name="Barry K."/>
            <person name="Miller A.N."/>
            <person name="Grigoriev I.V."/>
            <person name="Debuchy R."/>
            <person name="Gladieux P."/>
            <person name="Thoren M.H."/>
            <person name="Johannesson H."/>
        </authorList>
    </citation>
    <scope>NUCLEOTIDE SEQUENCE</scope>
    <source>
        <strain evidence="2">CBS 958.72</strain>
    </source>
</reference>
<accession>A0AAE0KIV8</accession>
<dbReference type="AlphaFoldDB" id="A0AAE0KIV8"/>